<evidence type="ECO:0008006" key="2">
    <source>
        <dbReference type="Google" id="ProtNLM"/>
    </source>
</evidence>
<gene>
    <name evidence="1" type="ORF">S06H3_66526</name>
</gene>
<proteinExistence type="predicted"/>
<protein>
    <recommendedName>
        <fullName evidence="2">Uroporphyrinogen decarboxylase (URO-D) domain-containing protein</fullName>
    </recommendedName>
</protein>
<organism evidence="1">
    <name type="scientific">marine sediment metagenome</name>
    <dbReference type="NCBI Taxonomy" id="412755"/>
    <lineage>
        <taxon>unclassified sequences</taxon>
        <taxon>metagenomes</taxon>
        <taxon>ecological metagenomes</taxon>
    </lineage>
</organism>
<comment type="caution">
    <text evidence="1">The sequence shown here is derived from an EMBL/GenBank/DDBJ whole genome shotgun (WGS) entry which is preliminary data.</text>
</comment>
<dbReference type="EMBL" id="BARV01045396">
    <property type="protein sequence ID" value="GAI68450.1"/>
    <property type="molecule type" value="Genomic_DNA"/>
</dbReference>
<sequence>SKILLGKKEIDRFLEPISQLLKSGGYLPYGDHLIPPEVPWEDFKYYREKLNWMIDN</sequence>
<reference evidence="1" key="1">
    <citation type="journal article" date="2014" name="Front. Microbiol.">
        <title>High frequency of phylogenetically diverse reductive dehalogenase-homologous genes in deep subseafloor sedimentary metagenomes.</title>
        <authorList>
            <person name="Kawai M."/>
            <person name="Futagami T."/>
            <person name="Toyoda A."/>
            <person name="Takaki Y."/>
            <person name="Nishi S."/>
            <person name="Hori S."/>
            <person name="Arai W."/>
            <person name="Tsubouchi T."/>
            <person name="Morono Y."/>
            <person name="Uchiyama I."/>
            <person name="Ito T."/>
            <person name="Fujiyama A."/>
            <person name="Inagaki F."/>
            <person name="Takami H."/>
        </authorList>
    </citation>
    <scope>NUCLEOTIDE SEQUENCE</scope>
    <source>
        <strain evidence="1">Expedition CK06-06</strain>
    </source>
</reference>
<name>X1RZ37_9ZZZZ</name>
<dbReference type="AlphaFoldDB" id="X1RZ37"/>
<feature type="non-terminal residue" evidence="1">
    <location>
        <position position="56"/>
    </location>
</feature>
<evidence type="ECO:0000313" key="1">
    <source>
        <dbReference type="EMBL" id="GAI68450.1"/>
    </source>
</evidence>
<accession>X1RZ37</accession>
<feature type="non-terminal residue" evidence="1">
    <location>
        <position position="1"/>
    </location>
</feature>